<keyword evidence="5 8" id="KW-0472">Membrane</keyword>
<feature type="domain" description="Tyrosine-protein kinase G-rich" evidence="10">
    <location>
        <begin position="544"/>
        <end position="615"/>
    </location>
</feature>
<protein>
    <submittedName>
        <fullName evidence="11">Succinoglycan biosynthesis protein exop</fullName>
    </submittedName>
</protein>
<feature type="domain" description="Polysaccharide chain length determinant N-terminal" evidence="9">
    <location>
        <begin position="173"/>
        <end position="265"/>
    </location>
</feature>
<evidence type="ECO:0000259" key="10">
    <source>
        <dbReference type="Pfam" id="PF13807"/>
    </source>
</evidence>
<feature type="region of interest" description="Disordered" evidence="7">
    <location>
        <begin position="28"/>
        <end position="58"/>
    </location>
</feature>
<keyword evidence="2" id="KW-1003">Cell membrane</keyword>
<accession>A0A3S0A231</accession>
<dbReference type="InterPro" id="IPR050445">
    <property type="entry name" value="Bact_polysacc_biosynth/exp"/>
</dbReference>
<feature type="region of interest" description="Disordered" evidence="7">
    <location>
        <begin position="693"/>
        <end position="900"/>
    </location>
</feature>
<dbReference type="EMBL" id="RWKW01000026">
    <property type="protein sequence ID" value="RST87071.1"/>
    <property type="molecule type" value="Genomic_DNA"/>
</dbReference>
<proteinExistence type="predicted"/>
<keyword evidence="6" id="KW-0175">Coiled coil</keyword>
<feature type="compositionally biased region" description="Basic and acidic residues" evidence="7">
    <location>
        <begin position="889"/>
        <end position="900"/>
    </location>
</feature>
<reference evidence="11 12" key="1">
    <citation type="submission" date="2018-12" db="EMBL/GenBank/DDBJ databases">
        <title>Mesorhizobium carbonis sp. nov., isolated from coal mine water.</title>
        <authorList>
            <person name="Xin W."/>
            <person name="Xu Z."/>
            <person name="Xiang F."/>
            <person name="Zhang J."/>
            <person name="Xi L."/>
            <person name="Liu J."/>
        </authorList>
    </citation>
    <scope>NUCLEOTIDE SEQUENCE [LARGE SCALE GENOMIC DNA]</scope>
    <source>
        <strain evidence="11 12">B2.3</strain>
    </source>
</reference>
<feature type="compositionally biased region" description="Pro residues" evidence="7">
    <location>
        <begin position="870"/>
        <end position="885"/>
    </location>
</feature>
<comment type="caution">
    <text evidence="11">The sequence shown here is derived from an EMBL/GenBank/DDBJ whole genome shotgun (WGS) entry which is preliminary data.</text>
</comment>
<feature type="region of interest" description="Disordered" evidence="7">
    <location>
        <begin position="632"/>
        <end position="679"/>
    </location>
</feature>
<dbReference type="Proteomes" id="UP000278398">
    <property type="component" value="Unassembled WGS sequence"/>
</dbReference>
<dbReference type="InterPro" id="IPR032807">
    <property type="entry name" value="GNVR"/>
</dbReference>
<gene>
    <name evidence="11" type="ORF">EJC49_07320</name>
</gene>
<feature type="compositionally biased region" description="Pro residues" evidence="7">
    <location>
        <begin position="785"/>
        <end position="795"/>
    </location>
</feature>
<comment type="subcellular location">
    <subcellularLocation>
        <location evidence="1">Cell membrane</location>
        <topology evidence="1">Multi-pass membrane protein</topology>
    </subcellularLocation>
</comment>
<evidence type="ECO:0000313" key="12">
    <source>
        <dbReference type="Proteomes" id="UP000278398"/>
    </source>
</evidence>
<evidence type="ECO:0000259" key="9">
    <source>
        <dbReference type="Pfam" id="PF02706"/>
    </source>
</evidence>
<dbReference type="GO" id="GO:0005886">
    <property type="term" value="C:plasma membrane"/>
    <property type="evidence" value="ECO:0007669"/>
    <property type="project" value="UniProtKB-SubCell"/>
</dbReference>
<dbReference type="OrthoDB" id="230260at2"/>
<evidence type="ECO:0000256" key="5">
    <source>
        <dbReference type="ARBA" id="ARBA00023136"/>
    </source>
</evidence>
<evidence type="ECO:0000256" key="2">
    <source>
        <dbReference type="ARBA" id="ARBA00022475"/>
    </source>
</evidence>
<dbReference type="PANTHER" id="PTHR32309:SF13">
    <property type="entry name" value="FERRIC ENTEROBACTIN TRANSPORT PROTEIN FEPE"/>
    <property type="match status" value="1"/>
</dbReference>
<evidence type="ECO:0000313" key="11">
    <source>
        <dbReference type="EMBL" id="RST87071.1"/>
    </source>
</evidence>
<evidence type="ECO:0000256" key="6">
    <source>
        <dbReference type="SAM" id="Coils"/>
    </source>
</evidence>
<dbReference type="AlphaFoldDB" id="A0A3S0A231"/>
<dbReference type="InterPro" id="IPR003856">
    <property type="entry name" value="LPS_length_determ_N"/>
</dbReference>
<feature type="coiled-coil region" evidence="6">
    <location>
        <begin position="367"/>
        <end position="401"/>
    </location>
</feature>
<dbReference type="Pfam" id="PF13807">
    <property type="entry name" value="GNVR"/>
    <property type="match status" value="1"/>
</dbReference>
<dbReference type="RefSeq" id="WP_126698811.1">
    <property type="nucleotide sequence ID" value="NZ_RWKW01000026.1"/>
</dbReference>
<feature type="compositionally biased region" description="Basic and acidic residues" evidence="7">
    <location>
        <begin position="817"/>
        <end position="832"/>
    </location>
</feature>
<evidence type="ECO:0000256" key="4">
    <source>
        <dbReference type="ARBA" id="ARBA00022989"/>
    </source>
</evidence>
<keyword evidence="4 8" id="KW-1133">Transmembrane helix</keyword>
<dbReference type="GO" id="GO:0004713">
    <property type="term" value="F:protein tyrosine kinase activity"/>
    <property type="evidence" value="ECO:0007669"/>
    <property type="project" value="TreeGrafter"/>
</dbReference>
<keyword evidence="12" id="KW-1185">Reference proteome</keyword>
<feature type="region of interest" description="Disordered" evidence="7">
    <location>
        <begin position="112"/>
        <end position="149"/>
    </location>
</feature>
<organism evidence="11 12">
    <name type="scientific">Aquibium carbonis</name>
    <dbReference type="NCBI Taxonomy" id="2495581"/>
    <lineage>
        <taxon>Bacteria</taxon>
        <taxon>Pseudomonadati</taxon>
        <taxon>Pseudomonadota</taxon>
        <taxon>Alphaproteobacteria</taxon>
        <taxon>Hyphomicrobiales</taxon>
        <taxon>Phyllobacteriaceae</taxon>
        <taxon>Aquibium</taxon>
    </lineage>
</organism>
<feature type="transmembrane region" description="Helical" evidence="8">
    <location>
        <begin position="187"/>
        <end position="206"/>
    </location>
</feature>
<evidence type="ECO:0000256" key="3">
    <source>
        <dbReference type="ARBA" id="ARBA00022692"/>
    </source>
</evidence>
<sequence length="922" mass="99922">MPDHDNREWRDRNGSLLSLVPASLDETVEDERDPVAGLKSSAIERHRRARSRREAAASPLVAALATARSQAYPDKTRNDRPEPFLEQERELRAIFASDDGKDETARIVEPAPEAEPETVTVAREQPPKPPRPLASVASQPVVTADASPRAAAIEPVDARPNREDGDPYWRPLIDPVQVVRGVLRSGWIIAAATVCGAALAAAIALATPKQYVALTELIIDPRQLRIVQNELTDGGLSAEAMLAVVENQVRVLRSGTVLGKVVDTLGLDRDPEFNGTRDGGPLSFVSDLRSLLSSPAAQGDPAVRRRALAIEHLGEATGVVRGGKTFVVAVTAKTESADKSALIVNTLTDVFLETYGSIQAGAAGRASDEIAARLTELRDGVEEAERRVETFKSQNDIVDAQGRLISDDEIVKLNDQLSTARARTLELQARADSARTITVDAALAGNLPEQMSSPVLTEMRTQYSLLRQEADRIGTRLGPRHPERVAIDAQVDAARRRVEQELRLVASSIQVELRRAVQLEQELAARLAQLKARQAGLSGELVTLRELEREAAAKRAVYEGFLLRAGETGQQRDLNTANISVISKATPPLEPTGPSRTMMTLLGAFLGFGAGVGIGATRGAVASLRAEGAGDRFRQVPNDRPLPRRVSRLLGRTGDEPGEMASDQTTAIPRGQAQDTNRTDDTAAMAEETDMQHARAPMGWTPNEYPAPADRHPSAPYARPYPDGLPAQRAPEPQGSWMYPGHAPGGYAFHPQASAYPNAPGYPQAQSPVQPYPPMQPQAYGQPTAPMPQPAPAYGPYPGQHQGWAAQAPGHPYAPHPMDHRGPPPHGHDDRSNPYWAHAPHPGMPERGYQPYPQPQPVAPGWPQQAWQQPSPPPPQPSRPAPQPAPAGDGEKSAMEEIRDSLREFREALRDLAESRGRRRFL</sequence>
<evidence type="ECO:0000256" key="1">
    <source>
        <dbReference type="ARBA" id="ARBA00004651"/>
    </source>
</evidence>
<evidence type="ECO:0000256" key="8">
    <source>
        <dbReference type="SAM" id="Phobius"/>
    </source>
</evidence>
<dbReference type="PANTHER" id="PTHR32309">
    <property type="entry name" value="TYROSINE-PROTEIN KINASE"/>
    <property type="match status" value="1"/>
</dbReference>
<evidence type="ECO:0000256" key="7">
    <source>
        <dbReference type="SAM" id="MobiDB-lite"/>
    </source>
</evidence>
<keyword evidence="3 8" id="KW-0812">Transmembrane</keyword>
<name>A0A3S0A231_9HYPH</name>
<dbReference type="Pfam" id="PF02706">
    <property type="entry name" value="Wzz"/>
    <property type="match status" value="1"/>
</dbReference>